<dbReference type="Gene3D" id="3.40.630.10">
    <property type="entry name" value="Zn peptidases"/>
    <property type="match status" value="1"/>
</dbReference>
<comment type="cofactor">
    <cofactor evidence="1">
        <name>Zn(2+)</name>
        <dbReference type="ChEBI" id="CHEBI:29105"/>
    </cofactor>
</comment>
<keyword evidence="2" id="KW-0479">Metal-binding</keyword>
<evidence type="ECO:0000256" key="4">
    <source>
        <dbReference type="ARBA" id="ARBA00022833"/>
    </source>
</evidence>
<name>A0A7X2XGW2_9FIRM</name>
<reference evidence="8 9" key="1">
    <citation type="journal article" date="2019" name="Nat. Med.">
        <title>A library of human gut bacterial isolates paired with longitudinal multiomics data enables mechanistic microbiome research.</title>
        <authorList>
            <person name="Poyet M."/>
            <person name="Groussin M."/>
            <person name="Gibbons S.M."/>
            <person name="Avila-Pacheco J."/>
            <person name="Jiang X."/>
            <person name="Kearney S.M."/>
            <person name="Perrotta A.R."/>
            <person name="Berdy B."/>
            <person name="Zhao S."/>
            <person name="Lieberman T.D."/>
            <person name="Swanson P.K."/>
            <person name="Smith M."/>
            <person name="Roesemann S."/>
            <person name="Alexander J.E."/>
            <person name="Rich S.A."/>
            <person name="Livny J."/>
            <person name="Vlamakis H."/>
            <person name="Clish C."/>
            <person name="Bullock K."/>
            <person name="Deik A."/>
            <person name="Scott J."/>
            <person name="Pierce K.A."/>
            <person name="Xavier R.J."/>
            <person name="Alm E.J."/>
        </authorList>
    </citation>
    <scope>NUCLEOTIDE SEQUENCE [LARGE SCALE GENOMIC DNA]</scope>
    <source>
        <strain evidence="6 9">BIOML-A13</strain>
        <strain evidence="7 8">BIOML-A3</strain>
    </source>
</reference>
<evidence type="ECO:0000313" key="7">
    <source>
        <dbReference type="EMBL" id="MTU04720.1"/>
    </source>
</evidence>
<keyword evidence="3 6" id="KW-0378">Hydrolase</keyword>
<dbReference type="SUPFAM" id="SSF55031">
    <property type="entry name" value="Bacterial exopeptidase dimerisation domain"/>
    <property type="match status" value="1"/>
</dbReference>
<evidence type="ECO:0000313" key="9">
    <source>
        <dbReference type="Proteomes" id="UP000484547"/>
    </source>
</evidence>
<dbReference type="Pfam" id="PF01546">
    <property type="entry name" value="Peptidase_M20"/>
    <property type="match status" value="1"/>
</dbReference>
<dbReference type="PANTHER" id="PTHR43808">
    <property type="entry name" value="ACETYLORNITHINE DEACETYLASE"/>
    <property type="match status" value="1"/>
</dbReference>
<keyword evidence="4" id="KW-0862">Zinc</keyword>
<dbReference type="AlphaFoldDB" id="A0A7X2XGW2"/>
<dbReference type="Gene3D" id="3.30.70.360">
    <property type="match status" value="1"/>
</dbReference>
<dbReference type="Pfam" id="PF07687">
    <property type="entry name" value="M20_dimer"/>
    <property type="match status" value="1"/>
</dbReference>
<dbReference type="InterPro" id="IPR036264">
    <property type="entry name" value="Bact_exopeptidase_dim_dom"/>
</dbReference>
<dbReference type="InterPro" id="IPR050072">
    <property type="entry name" value="Peptidase_M20A"/>
</dbReference>
<dbReference type="GO" id="GO:0016787">
    <property type="term" value="F:hydrolase activity"/>
    <property type="evidence" value="ECO:0007669"/>
    <property type="project" value="UniProtKB-KW"/>
</dbReference>
<evidence type="ECO:0000259" key="5">
    <source>
        <dbReference type="Pfam" id="PF07687"/>
    </source>
</evidence>
<feature type="domain" description="Peptidase M20 dimerisation" evidence="5">
    <location>
        <begin position="182"/>
        <end position="305"/>
    </location>
</feature>
<evidence type="ECO:0000256" key="2">
    <source>
        <dbReference type="ARBA" id="ARBA00022723"/>
    </source>
</evidence>
<dbReference type="OrthoDB" id="9783294at2"/>
<keyword evidence="8" id="KW-1185">Reference proteome</keyword>
<dbReference type="EMBL" id="WNBM01000008">
    <property type="protein sequence ID" value="MTT76521.1"/>
    <property type="molecule type" value="Genomic_DNA"/>
</dbReference>
<dbReference type="InterPro" id="IPR002933">
    <property type="entry name" value="Peptidase_M20"/>
</dbReference>
<dbReference type="Proteomes" id="UP000443070">
    <property type="component" value="Unassembled WGS sequence"/>
</dbReference>
<gene>
    <name evidence="6" type="ORF">GMD11_09625</name>
    <name evidence="7" type="ORF">GMD18_09960</name>
</gene>
<evidence type="ECO:0000256" key="3">
    <source>
        <dbReference type="ARBA" id="ARBA00022801"/>
    </source>
</evidence>
<dbReference type="InterPro" id="IPR001261">
    <property type="entry name" value="ArgE/DapE_CS"/>
</dbReference>
<dbReference type="PANTHER" id="PTHR43808:SF9">
    <property type="entry name" value="BLL0789 PROTEIN"/>
    <property type="match status" value="1"/>
</dbReference>
<evidence type="ECO:0000313" key="8">
    <source>
        <dbReference type="Proteomes" id="UP000443070"/>
    </source>
</evidence>
<sequence length="408" mass="44102">MKDTIKEYLAGQYDAYVKDLETLTNIDSGNGDLQGTEAANKFVAEKMQELGAVTEFRYNDRACHLISRLKGSGKLSILLVAHVDTVFNRGEAAKRPFKVDENGFAWGPGVGDDKATVVEVIYGLKALLKAGFSDFKEIIYYTNGEEEGGSPTAEAIVAELSQQADFAVIMDVARPNWGIVTQRKGNAKYKVQVTGIGGHHGNASQHCANAIHQLAYTITELHKLASPMPGDPADFTAKALADRGIVDSGQFIPQNTVNVGVIGSTNDKISVIPGDAYCEVNVRCFSVAEQKRLDREIKALADKAVVAGTKVEITGGIVTGPMEKTPQVQKMVDVYSRIVRDEFGGNVTEWVAGGLTDGNRTAKYIPTLDALGVENYDEHTDHESVDLKTAVPRTTAFALTLAELTKIF</sequence>
<evidence type="ECO:0000313" key="6">
    <source>
        <dbReference type="EMBL" id="MTT76521.1"/>
    </source>
</evidence>
<proteinExistence type="predicted"/>
<dbReference type="RefSeq" id="WP_155164233.1">
    <property type="nucleotide sequence ID" value="NZ_WNBG01000010.1"/>
</dbReference>
<comment type="caution">
    <text evidence="6">The sequence shown here is derived from an EMBL/GenBank/DDBJ whole genome shotgun (WGS) entry which is preliminary data.</text>
</comment>
<protein>
    <submittedName>
        <fullName evidence="6">M20/M25/M40 family metallo-hydrolase</fullName>
    </submittedName>
</protein>
<dbReference type="GO" id="GO:0046872">
    <property type="term" value="F:metal ion binding"/>
    <property type="evidence" value="ECO:0007669"/>
    <property type="project" value="UniProtKB-KW"/>
</dbReference>
<accession>A0A7X2XGW2</accession>
<dbReference type="Proteomes" id="UP000484547">
    <property type="component" value="Unassembled WGS sequence"/>
</dbReference>
<dbReference type="InterPro" id="IPR011650">
    <property type="entry name" value="Peptidase_M20_dimer"/>
</dbReference>
<dbReference type="PROSITE" id="PS00758">
    <property type="entry name" value="ARGE_DAPE_CPG2_1"/>
    <property type="match status" value="1"/>
</dbReference>
<evidence type="ECO:0000256" key="1">
    <source>
        <dbReference type="ARBA" id="ARBA00001947"/>
    </source>
</evidence>
<dbReference type="EMBL" id="WNBW01000010">
    <property type="protein sequence ID" value="MTU04720.1"/>
    <property type="molecule type" value="Genomic_DNA"/>
</dbReference>
<dbReference type="SUPFAM" id="SSF53187">
    <property type="entry name" value="Zn-dependent exopeptidases"/>
    <property type="match status" value="1"/>
</dbReference>
<organism evidence="6 9">
    <name type="scientific">Phascolarctobacterium faecium</name>
    <dbReference type="NCBI Taxonomy" id="33025"/>
    <lineage>
        <taxon>Bacteria</taxon>
        <taxon>Bacillati</taxon>
        <taxon>Bacillota</taxon>
        <taxon>Negativicutes</taxon>
        <taxon>Acidaminococcales</taxon>
        <taxon>Acidaminococcaceae</taxon>
        <taxon>Phascolarctobacterium</taxon>
    </lineage>
</organism>